<name>A0A914VNI7_9BILA</name>
<evidence type="ECO:0000313" key="1">
    <source>
        <dbReference type="Proteomes" id="UP000887566"/>
    </source>
</evidence>
<dbReference type="WBParaSite" id="PSAMB.scaffold22413size505.g38602.t1">
    <property type="protein sequence ID" value="PSAMB.scaffold22413size505.g38602.t1"/>
    <property type="gene ID" value="PSAMB.scaffold22413size505.g38602"/>
</dbReference>
<sequence length="67" mass="7278">MVPLGTGNGRIVQKMPAVVFSDDEDDSIALRPLPPVPENRGPPVIPLATLIDFAVQKIYHELTVLSE</sequence>
<proteinExistence type="predicted"/>
<accession>A0A914VNI7</accession>
<reference evidence="2" key="1">
    <citation type="submission" date="2022-11" db="UniProtKB">
        <authorList>
            <consortium name="WormBaseParasite"/>
        </authorList>
    </citation>
    <scope>IDENTIFICATION</scope>
</reference>
<protein>
    <submittedName>
        <fullName evidence="2">Uncharacterized protein</fullName>
    </submittedName>
</protein>
<organism evidence="1 2">
    <name type="scientific">Plectus sambesii</name>
    <dbReference type="NCBI Taxonomy" id="2011161"/>
    <lineage>
        <taxon>Eukaryota</taxon>
        <taxon>Metazoa</taxon>
        <taxon>Ecdysozoa</taxon>
        <taxon>Nematoda</taxon>
        <taxon>Chromadorea</taxon>
        <taxon>Plectida</taxon>
        <taxon>Plectina</taxon>
        <taxon>Plectoidea</taxon>
        <taxon>Plectidae</taxon>
        <taxon>Plectus</taxon>
    </lineage>
</organism>
<keyword evidence="1" id="KW-1185">Reference proteome</keyword>
<evidence type="ECO:0000313" key="2">
    <source>
        <dbReference type="WBParaSite" id="PSAMB.scaffold22413size505.g38602.t1"/>
    </source>
</evidence>
<dbReference type="Proteomes" id="UP000887566">
    <property type="component" value="Unplaced"/>
</dbReference>
<dbReference type="AlphaFoldDB" id="A0A914VNI7"/>